<evidence type="ECO:0000256" key="2">
    <source>
        <dbReference type="SAM" id="MobiDB-lite"/>
    </source>
</evidence>
<feature type="coiled-coil region" evidence="1">
    <location>
        <begin position="50"/>
        <end position="81"/>
    </location>
</feature>
<evidence type="ECO:0000256" key="1">
    <source>
        <dbReference type="SAM" id="Coils"/>
    </source>
</evidence>
<feature type="compositionally biased region" description="Polar residues" evidence="2">
    <location>
        <begin position="98"/>
        <end position="107"/>
    </location>
</feature>
<sequence length="130" mass="14709">MGGDPNGGDMYDFREWMWDQQGKSKQFREDFKKKYNERNGIKTATSDSEAQALKLEDKLAEEALQKQKDDAEAKAKLKLTEDQKLEELNSTEDITPPETASSGSATLGNQFYTSLFTNSALYSSKQIRPK</sequence>
<reference evidence="3" key="1">
    <citation type="submission" date="2020-05" db="EMBL/GenBank/DDBJ databases">
        <authorList>
            <person name="Chiriac C."/>
            <person name="Salcher M."/>
            <person name="Ghai R."/>
            <person name="Kavagutti S V."/>
        </authorList>
    </citation>
    <scope>NUCLEOTIDE SEQUENCE</scope>
</reference>
<name>A0A6J5R810_9CAUD</name>
<feature type="region of interest" description="Disordered" evidence="2">
    <location>
        <begin position="84"/>
        <end position="107"/>
    </location>
</feature>
<evidence type="ECO:0000313" key="3">
    <source>
        <dbReference type="EMBL" id="CAB4190537.1"/>
    </source>
</evidence>
<keyword evidence="1" id="KW-0175">Coiled coil</keyword>
<dbReference type="EMBL" id="LR797151">
    <property type="protein sequence ID" value="CAB4190537.1"/>
    <property type="molecule type" value="Genomic_DNA"/>
</dbReference>
<accession>A0A6J5R810</accession>
<protein>
    <submittedName>
        <fullName evidence="3">Uncharacterized protein</fullName>
    </submittedName>
</protein>
<organism evidence="3">
    <name type="scientific">uncultured Caudovirales phage</name>
    <dbReference type="NCBI Taxonomy" id="2100421"/>
    <lineage>
        <taxon>Viruses</taxon>
        <taxon>Duplodnaviria</taxon>
        <taxon>Heunggongvirae</taxon>
        <taxon>Uroviricota</taxon>
        <taxon>Caudoviricetes</taxon>
        <taxon>Peduoviridae</taxon>
        <taxon>Maltschvirus</taxon>
        <taxon>Maltschvirus maltsch</taxon>
    </lineage>
</organism>
<gene>
    <name evidence="3" type="ORF">UFOVP1192_70</name>
</gene>
<proteinExistence type="predicted"/>